<dbReference type="Proteomes" id="UP000033876">
    <property type="component" value="Unassembled WGS sequence"/>
</dbReference>
<comment type="catalytic activity">
    <reaction evidence="1">
        <text>a 2'-deoxyribonucleoside 5'-phosphate + H2O = a 2'-deoxyribonucleoside + phosphate</text>
        <dbReference type="Rhea" id="RHEA:36167"/>
        <dbReference type="ChEBI" id="CHEBI:15377"/>
        <dbReference type="ChEBI" id="CHEBI:18274"/>
        <dbReference type="ChEBI" id="CHEBI:43474"/>
        <dbReference type="ChEBI" id="CHEBI:65317"/>
        <dbReference type="EC" id="3.1.3.89"/>
    </reaction>
</comment>
<dbReference type="CDD" id="cd00077">
    <property type="entry name" value="HDc"/>
    <property type="match status" value="1"/>
</dbReference>
<dbReference type="PANTHER" id="PTHR11845">
    <property type="entry name" value="5'-DEOXYNUCLEOTIDASE HDDC2"/>
    <property type="match status" value="1"/>
</dbReference>
<keyword evidence="6" id="KW-0479">Metal-binding</keyword>
<dbReference type="GO" id="GO:0005737">
    <property type="term" value="C:cytoplasm"/>
    <property type="evidence" value="ECO:0007669"/>
    <property type="project" value="TreeGrafter"/>
</dbReference>
<dbReference type="EC" id="3.1.3.89" evidence="5"/>
<dbReference type="InterPro" id="IPR039356">
    <property type="entry name" value="YfbR/HDDC2"/>
</dbReference>
<evidence type="ECO:0000313" key="9">
    <source>
        <dbReference type="EMBL" id="KKQ35780.1"/>
    </source>
</evidence>
<dbReference type="GO" id="GO:0046872">
    <property type="term" value="F:metal ion binding"/>
    <property type="evidence" value="ECO:0007669"/>
    <property type="project" value="UniProtKB-KW"/>
</dbReference>
<keyword evidence="7 9" id="KW-0378">Hydrolase</keyword>
<evidence type="ECO:0000256" key="7">
    <source>
        <dbReference type="ARBA" id="ARBA00022801"/>
    </source>
</evidence>
<evidence type="ECO:0000256" key="2">
    <source>
        <dbReference type="ARBA" id="ARBA00001936"/>
    </source>
</evidence>
<proteinExistence type="predicted"/>
<sequence>MKHFKKILEFQKLLKKFNKVYRDVCSLHNRKEPDNDVEHSYRVAMLAWMVAEEYKLKLDINKIIKYALVHDLVEVYAGDVSLYKNNNKRQKNKEIREHQALLKLQKEFPKLRSFWKLIDSYEKRNDEESKFVYIIEKLEPIFLVFLSERDHWKKRNIGITEFVERKQSKIKSIDSFAQKFNKETMEYLRRNHKKFF</sequence>
<dbReference type="GO" id="GO:0002953">
    <property type="term" value="F:5'-deoxynucleotidase activity"/>
    <property type="evidence" value="ECO:0007669"/>
    <property type="project" value="UniProtKB-EC"/>
</dbReference>
<accession>A0A0G0HB78</accession>
<gene>
    <name evidence="9" type="ORF">US50_C0005G0016</name>
</gene>
<comment type="cofactor">
    <cofactor evidence="2">
        <name>Mn(2+)</name>
        <dbReference type="ChEBI" id="CHEBI:29035"/>
    </cofactor>
</comment>
<name>A0A0G0HB78_9BACT</name>
<comment type="cofactor">
    <cofactor evidence="3">
        <name>Co(2+)</name>
        <dbReference type="ChEBI" id="CHEBI:48828"/>
    </cofactor>
</comment>
<organism evidence="9 10">
    <name type="scientific">Candidatus Nomurabacteria bacterium GW2011_GWB1_37_5</name>
    <dbReference type="NCBI Taxonomy" id="1618742"/>
    <lineage>
        <taxon>Bacteria</taxon>
        <taxon>Candidatus Nomuraibacteriota</taxon>
    </lineage>
</organism>
<dbReference type="SUPFAM" id="SSF109604">
    <property type="entry name" value="HD-domain/PDEase-like"/>
    <property type="match status" value="1"/>
</dbReference>
<evidence type="ECO:0000256" key="5">
    <source>
        <dbReference type="ARBA" id="ARBA00012964"/>
    </source>
</evidence>
<dbReference type="PANTHER" id="PTHR11845:SF13">
    <property type="entry name" value="5'-DEOXYNUCLEOTIDASE HDDC2"/>
    <property type="match status" value="1"/>
</dbReference>
<comment type="caution">
    <text evidence="9">The sequence shown here is derived from an EMBL/GenBank/DDBJ whole genome shotgun (WGS) entry which is preliminary data.</text>
</comment>
<feature type="domain" description="HD/PDEase" evidence="8">
    <location>
        <begin position="32"/>
        <end position="150"/>
    </location>
</feature>
<dbReference type="AlphaFoldDB" id="A0A0G0HB78"/>
<protein>
    <recommendedName>
        <fullName evidence="5">5'-deoxynucleotidase</fullName>
        <ecNumber evidence="5">3.1.3.89</ecNumber>
    </recommendedName>
</protein>
<evidence type="ECO:0000313" key="10">
    <source>
        <dbReference type="Proteomes" id="UP000033876"/>
    </source>
</evidence>
<dbReference type="InterPro" id="IPR006674">
    <property type="entry name" value="HD_domain"/>
</dbReference>
<dbReference type="EMBL" id="LBTF01000005">
    <property type="protein sequence ID" value="KKQ35780.1"/>
    <property type="molecule type" value="Genomic_DNA"/>
</dbReference>
<evidence type="ECO:0000259" key="8">
    <source>
        <dbReference type="SMART" id="SM00471"/>
    </source>
</evidence>
<dbReference type="SMART" id="SM00471">
    <property type="entry name" value="HDc"/>
    <property type="match status" value="1"/>
</dbReference>
<evidence type="ECO:0000256" key="6">
    <source>
        <dbReference type="ARBA" id="ARBA00022723"/>
    </source>
</evidence>
<comment type="subunit">
    <text evidence="4">Homodimer.</text>
</comment>
<evidence type="ECO:0000256" key="3">
    <source>
        <dbReference type="ARBA" id="ARBA00001941"/>
    </source>
</evidence>
<dbReference type="Pfam" id="PF13023">
    <property type="entry name" value="HD_3"/>
    <property type="match status" value="1"/>
</dbReference>
<evidence type="ECO:0000256" key="4">
    <source>
        <dbReference type="ARBA" id="ARBA00011738"/>
    </source>
</evidence>
<dbReference type="Gene3D" id="1.10.3210.10">
    <property type="entry name" value="Hypothetical protein af1432"/>
    <property type="match status" value="1"/>
</dbReference>
<reference evidence="9 10" key="1">
    <citation type="journal article" date="2015" name="Nature">
        <title>rRNA introns, odd ribosomes, and small enigmatic genomes across a large radiation of phyla.</title>
        <authorList>
            <person name="Brown C.T."/>
            <person name="Hug L.A."/>
            <person name="Thomas B.C."/>
            <person name="Sharon I."/>
            <person name="Castelle C.J."/>
            <person name="Singh A."/>
            <person name="Wilkins M.J."/>
            <person name="Williams K.H."/>
            <person name="Banfield J.F."/>
        </authorList>
    </citation>
    <scope>NUCLEOTIDE SEQUENCE [LARGE SCALE GENOMIC DNA]</scope>
</reference>
<dbReference type="InterPro" id="IPR003607">
    <property type="entry name" value="HD/PDEase_dom"/>
</dbReference>
<evidence type="ECO:0000256" key="1">
    <source>
        <dbReference type="ARBA" id="ARBA00001638"/>
    </source>
</evidence>